<dbReference type="InterPro" id="IPR000073">
    <property type="entry name" value="AB_hydrolase_1"/>
</dbReference>
<dbReference type="PANTHER" id="PTHR43194:SF2">
    <property type="entry name" value="PEROXISOMAL MEMBRANE PROTEIN LPX1"/>
    <property type="match status" value="1"/>
</dbReference>
<name>A0A3B0RZ06_9ZZZZ</name>
<dbReference type="InterPro" id="IPR050228">
    <property type="entry name" value="Carboxylesterase_BioH"/>
</dbReference>
<dbReference type="PANTHER" id="PTHR43194">
    <property type="entry name" value="HYDROLASE ALPHA/BETA FOLD FAMILY"/>
    <property type="match status" value="1"/>
</dbReference>
<protein>
    <recommendedName>
        <fullName evidence="1">AB hydrolase-1 domain-containing protein</fullName>
    </recommendedName>
</protein>
<dbReference type="AlphaFoldDB" id="A0A3B0RZ06"/>
<dbReference type="EMBL" id="UOEH01000231">
    <property type="protein sequence ID" value="VAV97627.1"/>
    <property type="molecule type" value="Genomic_DNA"/>
</dbReference>
<reference evidence="2" key="1">
    <citation type="submission" date="2018-06" db="EMBL/GenBank/DDBJ databases">
        <authorList>
            <person name="Zhirakovskaya E."/>
        </authorList>
    </citation>
    <scope>NUCLEOTIDE SEQUENCE</scope>
</reference>
<evidence type="ECO:0000313" key="2">
    <source>
        <dbReference type="EMBL" id="VAV97627.1"/>
    </source>
</evidence>
<proteinExistence type="predicted"/>
<gene>
    <name evidence="2" type="ORF">MNBD_ALPHA05-2323</name>
</gene>
<dbReference type="SUPFAM" id="SSF53474">
    <property type="entry name" value="alpha/beta-Hydrolases"/>
    <property type="match status" value="1"/>
</dbReference>
<dbReference type="Gene3D" id="3.40.50.1820">
    <property type="entry name" value="alpha/beta hydrolase"/>
    <property type="match status" value="1"/>
</dbReference>
<organism evidence="2">
    <name type="scientific">hydrothermal vent metagenome</name>
    <dbReference type="NCBI Taxonomy" id="652676"/>
    <lineage>
        <taxon>unclassified sequences</taxon>
        <taxon>metagenomes</taxon>
        <taxon>ecological metagenomes</taxon>
    </lineage>
</organism>
<evidence type="ECO:0000259" key="1">
    <source>
        <dbReference type="Pfam" id="PF00561"/>
    </source>
</evidence>
<dbReference type="InterPro" id="IPR029058">
    <property type="entry name" value="AB_hydrolase_fold"/>
</dbReference>
<sequence>MSKLAKLATRLDTWGAKERTVEFRTGWASKTRDDIQFFDTGKTQYRYRARGAGPAIVFTADPPVTLELYDEFLDVFAARFRVIVVELPGMGFSAARPSYTFGFRESNDDLAAFCEAVAGPGAILAFSCVVGLAAIDIAARRPELVSKLALMQTTDWQGFIDWKTERDPKRILAKPFLGQIAMRRLAKARAPMWFDLSVGNRDKVEPFSCCAEETLSHGAGWALASAYQRYLTSGASPIGKIEQPTLVVWGKADRSHNAAASIRAKNIGANVQLVELDNAGHFPELEDTRKTYEVVTGFADR</sequence>
<feature type="domain" description="AB hydrolase-1" evidence="1">
    <location>
        <begin position="69"/>
        <end position="286"/>
    </location>
</feature>
<dbReference type="Pfam" id="PF00561">
    <property type="entry name" value="Abhydrolase_1"/>
    <property type="match status" value="1"/>
</dbReference>
<dbReference type="PRINTS" id="PR00111">
    <property type="entry name" value="ABHYDROLASE"/>
</dbReference>
<accession>A0A3B0RZ06</accession>